<evidence type="ECO:0000256" key="3">
    <source>
        <dbReference type="ARBA" id="ARBA00022989"/>
    </source>
</evidence>
<sequence>MNWIDLVVIGIILGLALIGLKKGIVYSVFKLASFFISAVLSVKLYPIFANVLSNSKVFDSIKSGIFTNLMLRHEAMSPSINAGAKATAQSVIDGLSLPGFIKSMVQNSIVKTLPNLTELIDVSTIMDSLSNVLAHMIIDIISLIAMFVAIRIGLFVLEGVIKGVTSLPIIKQVDKIGGFILGALEGLLTIYIIFAILMMFSASPKFQGLFDAVENSAVAKVMYQNNFIVEWMFPKDTIV</sequence>
<feature type="transmembrane region" description="Helical" evidence="5">
    <location>
        <begin position="6"/>
        <end position="24"/>
    </location>
</feature>
<dbReference type="RefSeq" id="WP_038287224.1">
    <property type="nucleotide sequence ID" value="NZ_BAVR01000006.1"/>
</dbReference>
<evidence type="ECO:0000256" key="4">
    <source>
        <dbReference type="ARBA" id="ARBA00023136"/>
    </source>
</evidence>
<feature type="transmembrane region" description="Helical" evidence="5">
    <location>
        <begin position="132"/>
        <end position="157"/>
    </location>
</feature>
<keyword evidence="3 5" id="KW-1133">Transmembrane helix</keyword>
<comment type="caution">
    <text evidence="6">The sequence shown here is derived from an EMBL/GenBank/DDBJ whole genome shotgun (WGS) entry which is preliminary data.</text>
</comment>
<dbReference type="AlphaFoldDB" id="W4V3I2"/>
<name>W4V3I2_9FIRM</name>
<dbReference type="EMBL" id="BAVR01000006">
    <property type="protein sequence ID" value="GAE87383.1"/>
    <property type="molecule type" value="Genomic_DNA"/>
</dbReference>
<proteinExistence type="predicted"/>
<reference evidence="6" key="1">
    <citation type="journal article" date="2014" name="Genome Announc.">
        <title>Draft Genome Sequence of Clostridium straminisolvens Strain JCM 21531T, Isolated from a Cellulose-Degrading Bacterial Community.</title>
        <authorList>
            <person name="Yuki M."/>
            <person name="Oshima K."/>
            <person name="Suda W."/>
            <person name="Sakamoto M."/>
            <person name="Kitamura K."/>
            <person name="Iida T."/>
            <person name="Hattori M."/>
            <person name="Ohkuma M."/>
        </authorList>
    </citation>
    <scope>NUCLEOTIDE SEQUENCE [LARGE SCALE GENOMIC DNA]</scope>
    <source>
        <strain evidence="6">JCM 21531</strain>
    </source>
</reference>
<keyword evidence="2 5" id="KW-0812">Transmembrane</keyword>
<feature type="transmembrane region" description="Helical" evidence="5">
    <location>
        <begin position="31"/>
        <end position="48"/>
    </location>
</feature>
<organism evidence="6 7">
    <name type="scientific">Acetivibrio straminisolvens JCM 21531</name>
    <dbReference type="NCBI Taxonomy" id="1294263"/>
    <lineage>
        <taxon>Bacteria</taxon>
        <taxon>Bacillati</taxon>
        <taxon>Bacillota</taxon>
        <taxon>Clostridia</taxon>
        <taxon>Eubacteriales</taxon>
        <taxon>Oscillospiraceae</taxon>
        <taxon>Acetivibrio</taxon>
    </lineage>
</organism>
<evidence type="ECO:0000256" key="1">
    <source>
        <dbReference type="ARBA" id="ARBA00004141"/>
    </source>
</evidence>
<gene>
    <name evidence="6" type="ORF">JCM21531_746</name>
</gene>
<dbReference type="PANTHER" id="PTHR37306:SF1">
    <property type="entry name" value="COLICIN V PRODUCTION PROTEIN"/>
    <property type="match status" value="1"/>
</dbReference>
<dbReference type="OrthoDB" id="2086606at2"/>
<evidence type="ECO:0000313" key="7">
    <source>
        <dbReference type="Proteomes" id="UP000019109"/>
    </source>
</evidence>
<evidence type="ECO:0008006" key="8">
    <source>
        <dbReference type="Google" id="ProtNLM"/>
    </source>
</evidence>
<evidence type="ECO:0000313" key="6">
    <source>
        <dbReference type="EMBL" id="GAE87383.1"/>
    </source>
</evidence>
<evidence type="ECO:0000256" key="5">
    <source>
        <dbReference type="SAM" id="Phobius"/>
    </source>
</evidence>
<dbReference type="Pfam" id="PF02674">
    <property type="entry name" value="Colicin_V"/>
    <property type="match status" value="2"/>
</dbReference>
<feature type="transmembrane region" description="Helical" evidence="5">
    <location>
        <begin position="178"/>
        <end position="200"/>
    </location>
</feature>
<evidence type="ECO:0000256" key="2">
    <source>
        <dbReference type="ARBA" id="ARBA00022692"/>
    </source>
</evidence>
<dbReference type="InterPro" id="IPR003825">
    <property type="entry name" value="Colicin-V_CvpA"/>
</dbReference>
<keyword evidence="4 5" id="KW-0472">Membrane</keyword>
<protein>
    <recommendedName>
        <fullName evidence="8">Colicin V production protein</fullName>
    </recommendedName>
</protein>
<dbReference type="PANTHER" id="PTHR37306">
    <property type="entry name" value="COLICIN V PRODUCTION PROTEIN"/>
    <property type="match status" value="1"/>
</dbReference>
<dbReference type="GO" id="GO:0016020">
    <property type="term" value="C:membrane"/>
    <property type="evidence" value="ECO:0007669"/>
    <property type="project" value="UniProtKB-SubCell"/>
</dbReference>
<dbReference type="STRING" id="1294263.JCM21531_746"/>
<keyword evidence="7" id="KW-1185">Reference proteome</keyword>
<accession>W4V3I2</accession>
<dbReference type="Proteomes" id="UP000019109">
    <property type="component" value="Unassembled WGS sequence"/>
</dbReference>
<dbReference type="GO" id="GO:0009403">
    <property type="term" value="P:toxin biosynthetic process"/>
    <property type="evidence" value="ECO:0007669"/>
    <property type="project" value="InterPro"/>
</dbReference>
<comment type="subcellular location">
    <subcellularLocation>
        <location evidence="1">Membrane</location>
        <topology evidence="1">Multi-pass membrane protein</topology>
    </subcellularLocation>
</comment>